<dbReference type="Pfam" id="PF02929">
    <property type="entry name" value="Bgal_small_N"/>
    <property type="match status" value="1"/>
</dbReference>
<dbReference type="InterPro" id="IPR032312">
    <property type="entry name" value="LacZ_4"/>
</dbReference>
<evidence type="ECO:0000313" key="10">
    <source>
        <dbReference type="EMBL" id="SDJ97154.1"/>
    </source>
</evidence>
<dbReference type="SMART" id="SM01038">
    <property type="entry name" value="Bgal_small_N"/>
    <property type="match status" value="1"/>
</dbReference>
<evidence type="ECO:0000313" key="11">
    <source>
        <dbReference type="Proteomes" id="UP000198694"/>
    </source>
</evidence>
<evidence type="ECO:0000256" key="2">
    <source>
        <dbReference type="ARBA" id="ARBA00007401"/>
    </source>
</evidence>
<reference evidence="10 11" key="1">
    <citation type="submission" date="2016-10" db="EMBL/GenBank/DDBJ databases">
        <authorList>
            <person name="de Groot N.N."/>
        </authorList>
    </citation>
    <scope>NUCLEOTIDE SEQUENCE [LARGE SCALE GENOMIC DNA]</scope>
    <source>
        <strain evidence="10 11">CGMCC 1.6502</strain>
    </source>
</reference>
<dbReference type="AlphaFoldDB" id="A0A1G8Y3Y7"/>
<dbReference type="Gene3D" id="2.60.40.10">
    <property type="entry name" value="Immunoglobulins"/>
    <property type="match status" value="2"/>
</dbReference>
<dbReference type="PANTHER" id="PTHR46323">
    <property type="entry name" value="BETA-GALACTOSIDASE"/>
    <property type="match status" value="1"/>
</dbReference>
<evidence type="ECO:0000256" key="5">
    <source>
        <dbReference type="ARBA" id="ARBA00022801"/>
    </source>
</evidence>
<dbReference type="FunFam" id="3.20.20.80:FF:000018">
    <property type="entry name" value="Beta-galactosidase"/>
    <property type="match status" value="1"/>
</dbReference>
<dbReference type="PRINTS" id="PR00132">
    <property type="entry name" value="GLHYDRLASE2"/>
</dbReference>
<feature type="domain" description="Beta galactosidase small chain/" evidence="9">
    <location>
        <begin position="758"/>
        <end position="1038"/>
    </location>
</feature>
<dbReference type="PROSITE" id="PS00719">
    <property type="entry name" value="GLYCOSYL_HYDROL_F2_1"/>
    <property type="match status" value="1"/>
</dbReference>
<dbReference type="InterPro" id="IPR014718">
    <property type="entry name" value="GH-type_carb-bd"/>
</dbReference>
<dbReference type="PROSITE" id="PS00608">
    <property type="entry name" value="GLYCOSYL_HYDROL_F2_2"/>
    <property type="match status" value="1"/>
</dbReference>
<dbReference type="InterPro" id="IPR023232">
    <property type="entry name" value="Glyco_hydro_2_AS"/>
</dbReference>
<dbReference type="InterPro" id="IPR023230">
    <property type="entry name" value="Glyco_hydro_2_CS"/>
</dbReference>
<dbReference type="Gene3D" id="2.70.98.10">
    <property type="match status" value="1"/>
</dbReference>
<dbReference type="EMBL" id="FNFL01000002">
    <property type="protein sequence ID" value="SDJ97154.1"/>
    <property type="molecule type" value="Genomic_DNA"/>
</dbReference>
<dbReference type="SUPFAM" id="SSF51445">
    <property type="entry name" value="(Trans)glycosidases"/>
    <property type="match status" value="1"/>
</dbReference>
<accession>A0A1G8Y3Y7</accession>
<dbReference type="InterPro" id="IPR008979">
    <property type="entry name" value="Galactose-bd-like_sf"/>
</dbReference>
<dbReference type="Proteomes" id="UP000198694">
    <property type="component" value="Unassembled WGS sequence"/>
</dbReference>
<dbReference type="GO" id="GO:0030246">
    <property type="term" value="F:carbohydrate binding"/>
    <property type="evidence" value="ECO:0007669"/>
    <property type="project" value="InterPro"/>
</dbReference>
<gene>
    <name evidence="10" type="ORF">SAMN05216243_1376</name>
</gene>
<evidence type="ECO:0000256" key="4">
    <source>
        <dbReference type="ARBA" id="ARBA00013303"/>
    </source>
</evidence>
<keyword evidence="5 8" id="KW-0378">Hydrolase</keyword>
<dbReference type="SUPFAM" id="SSF49785">
    <property type="entry name" value="Galactose-binding domain-like"/>
    <property type="match status" value="1"/>
</dbReference>
<dbReference type="Pfam" id="PF00703">
    <property type="entry name" value="Glyco_hydro_2"/>
    <property type="match status" value="1"/>
</dbReference>
<dbReference type="Gene3D" id="2.60.120.260">
    <property type="entry name" value="Galactose-binding domain-like"/>
    <property type="match status" value="1"/>
</dbReference>
<evidence type="ECO:0000256" key="7">
    <source>
        <dbReference type="ARBA" id="ARBA00032230"/>
    </source>
</evidence>
<dbReference type="STRING" id="407036.SAMN05216243_1376"/>
<evidence type="ECO:0000256" key="3">
    <source>
        <dbReference type="ARBA" id="ARBA00012756"/>
    </source>
</evidence>
<dbReference type="InterPro" id="IPR011013">
    <property type="entry name" value="Gal_mutarotase_sf_dom"/>
</dbReference>
<dbReference type="SUPFAM" id="SSF49303">
    <property type="entry name" value="beta-Galactosidase/glucuronidase domain"/>
    <property type="match status" value="2"/>
</dbReference>
<protein>
    <recommendedName>
        <fullName evidence="4 8">Beta-galactosidase</fullName>
        <ecNumber evidence="3 8">3.2.1.23</ecNumber>
    </recommendedName>
    <alternativeName>
        <fullName evidence="7 8">Lactase</fullName>
    </alternativeName>
</protein>
<dbReference type="SUPFAM" id="SSF74650">
    <property type="entry name" value="Galactose mutarotase-like"/>
    <property type="match status" value="1"/>
</dbReference>
<sequence length="1042" mass="119247">MMVQNKNDWENVQVLQRNRKKERAQFIPFTDKRSALTFDRKHASAFKLLNGIWKFHYAENPSLSPEEFYAEGFQTKDWDDLYVPSSWQMHGYGKPAYTNVVYPFPVDPPFVPSENPTGSYVKEFWITKDWLDKQVTVRFEGVDSAFYVWVNGKEVGYSQGSRIPSEFDLTAYLREGSNKLAVQVYQWSDGTYIEDQDMWWLSGIFRDVYLLAVPKVHVEDYFVKTIFDENEENAVLHVEALIENSSNRNVSDYKLQYHLLDANGQTVIDEELSQPISVAANSKKTVVQTFSVDNPSKWSAEDPYLYKLLLSLKKETNEIAEVIPAKVGFRSIKLKDGLFYVNGAAIKLKGVNRHDHHPDLGRAVPLEWMEEDVKLMKQHNINAVRTAHYPNDPRFYDLCDKYGLYVIDEADLETHGFDVIGNWNQLSDDPEWEDAYVDRMKRMVARDKNHPSIIMWSLGNESGYGRNHMAMANWARQYDDTRLLHYEGECRALTRSESDYDPQRDPEASDVFTTMYTAVGVMDSLGQRKDLAKPHILCEYAHAMGNGPGGLQEYWETFYKYDRLQGGFVWEWLDHGIRQVTPEGEEYFAYGGDFGEQPNDSNFVIDGLVMADHTPSPALKEYKKVIEPVLVEAVDLKTGKIKITNRYDFVSLDHLHAAWSIKAGEEVVASGAIPVSGIGARTSKQINLPYHLEGYHGTADDFWLDIEFTLANDNAWANIGHQIAWAQFELPVNKGKQAVETSLSGQPLLVEDRKDSLLVRGEHFLLLIDKASGKLTEYKYQGIDLLRTGPALNLWRAPIDNDLWAQVHWKDIPSIKEWKDYGLHWLQERIHSVSYKQLGHHQLEVVVAARVAPPVLNWGLSTTYTYTIDSNGKLIIDVKGDPYGKLPNTFPRIGLKMEIPAALHRVKWYGLGPGESYIDSKQANRVGVWRKTVDDLHTPYVYPQENGSRHQVRWAQATNESGIGIKFTGQPVFDFNAQFYTSENLEKAQHTYDLVKQDFVTILLDHRQHGLGSASCGPDVLDKYQLKSGSFQFGLEMEPSFK</sequence>
<name>A0A1G8Y3Y7_9BACI</name>
<evidence type="ECO:0000256" key="1">
    <source>
        <dbReference type="ARBA" id="ARBA00001412"/>
    </source>
</evidence>
<dbReference type="Pfam" id="PF02836">
    <property type="entry name" value="Glyco_hydro_2_C"/>
    <property type="match status" value="1"/>
</dbReference>
<dbReference type="InterPro" id="IPR006101">
    <property type="entry name" value="Glyco_hydro_2"/>
</dbReference>
<comment type="catalytic activity">
    <reaction evidence="1 8">
        <text>Hydrolysis of terminal non-reducing beta-D-galactose residues in beta-D-galactosides.</text>
        <dbReference type="EC" id="3.2.1.23"/>
    </reaction>
</comment>
<keyword evidence="11" id="KW-1185">Reference proteome</keyword>
<dbReference type="InterPro" id="IPR013783">
    <property type="entry name" value="Ig-like_fold"/>
</dbReference>
<comment type="similarity">
    <text evidence="2 8">Belongs to the glycosyl hydrolase 2 family.</text>
</comment>
<dbReference type="InterPro" id="IPR006103">
    <property type="entry name" value="Glyco_hydro_2_cat"/>
</dbReference>
<dbReference type="InterPro" id="IPR006104">
    <property type="entry name" value="Glyco_hydro_2_N"/>
</dbReference>
<dbReference type="InterPro" id="IPR004199">
    <property type="entry name" value="B-gal_small/dom_5"/>
</dbReference>
<dbReference type="GO" id="GO:0004565">
    <property type="term" value="F:beta-galactosidase activity"/>
    <property type="evidence" value="ECO:0007669"/>
    <property type="project" value="UniProtKB-EC"/>
</dbReference>
<organism evidence="10 11">
    <name type="scientific">Sediminibacillus albus</name>
    <dbReference type="NCBI Taxonomy" id="407036"/>
    <lineage>
        <taxon>Bacteria</taxon>
        <taxon>Bacillati</taxon>
        <taxon>Bacillota</taxon>
        <taxon>Bacilli</taxon>
        <taxon>Bacillales</taxon>
        <taxon>Bacillaceae</taxon>
        <taxon>Sediminibacillus</taxon>
    </lineage>
</organism>
<dbReference type="Pfam" id="PF16353">
    <property type="entry name" value="LacZ_4"/>
    <property type="match status" value="1"/>
</dbReference>
<dbReference type="InterPro" id="IPR050347">
    <property type="entry name" value="Bact_Beta-galactosidase"/>
</dbReference>
<dbReference type="PANTHER" id="PTHR46323:SF2">
    <property type="entry name" value="BETA-GALACTOSIDASE"/>
    <property type="match status" value="1"/>
</dbReference>
<dbReference type="InterPro" id="IPR036156">
    <property type="entry name" value="Beta-gal/glucu_dom_sf"/>
</dbReference>
<dbReference type="InterPro" id="IPR017853">
    <property type="entry name" value="GH"/>
</dbReference>
<dbReference type="GO" id="GO:0005990">
    <property type="term" value="P:lactose catabolic process"/>
    <property type="evidence" value="ECO:0007669"/>
    <property type="project" value="TreeGrafter"/>
</dbReference>
<evidence type="ECO:0000259" key="9">
    <source>
        <dbReference type="SMART" id="SM01038"/>
    </source>
</evidence>
<evidence type="ECO:0000256" key="8">
    <source>
        <dbReference type="RuleBase" id="RU361154"/>
    </source>
</evidence>
<dbReference type="EC" id="3.2.1.23" evidence="3 8"/>
<dbReference type="InterPro" id="IPR006102">
    <property type="entry name" value="Ig-like_GH2"/>
</dbReference>
<keyword evidence="6 8" id="KW-0326">Glycosidase</keyword>
<proteinExistence type="inferred from homology"/>
<evidence type="ECO:0000256" key="6">
    <source>
        <dbReference type="ARBA" id="ARBA00023295"/>
    </source>
</evidence>
<dbReference type="Gene3D" id="3.20.20.80">
    <property type="entry name" value="Glycosidases"/>
    <property type="match status" value="1"/>
</dbReference>
<dbReference type="GO" id="GO:0009341">
    <property type="term" value="C:beta-galactosidase complex"/>
    <property type="evidence" value="ECO:0007669"/>
    <property type="project" value="InterPro"/>
</dbReference>
<dbReference type="Pfam" id="PF02837">
    <property type="entry name" value="Glyco_hydro_2_N"/>
    <property type="match status" value="1"/>
</dbReference>